<reference evidence="1" key="2">
    <citation type="submission" date="2025-08" db="UniProtKB">
        <authorList>
            <consortium name="Ensembl"/>
        </authorList>
    </citation>
    <scope>IDENTIFICATION</scope>
</reference>
<proteinExistence type="predicted"/>
<name>A0A452SLH2_URSAM</name>
<dbReference type="SUPFAM" id="SSF54565">
    <property type="entry name" value="Ribosomal protein S16"/>
    <property type="match status" value="1"/>
</dbReference>
<keyword evidence="2" id="KW-1185">Reference proteome</keyword>
<evidence type="ECO:0000313" key="2">
    <source>
        <dbReference type="Proteomes" id="UP000291022"/>
    </source>
</evidence>
<dbReference type="STRING" id="9643.ENSUAMP00000033419"/>
<accession>A0A452SLH2</accession>
<dbReference type="Proteomes" id="UP000291022">
    <property type="component" value="Unassembled WGS sequence"/>
</dbReference>
<organism evidence="1 2">
    <name type="scientific">Ursus americanus</name>
    <name type="common">American black bear</name>
    <name type="synonym">Euarctos americanus</name>
    <dbReference type="NCBI Taxonomy" id="9643"/>
    <lineage>
        <taxon>Eukaryota</taxon>
        <taxon>Metazoa</taxon>
        <taxon>Chordata</taxon>
        <taxon>Craniata</taxon>
        <taxon>Vertebrata</taxon>
        <taxon>Euteleostomi</taxon>
        <taxon>Mammalia</taxon>
        <taxon>Eutheria</taxon>
        <taxon>Laurasiatheria</taxon>
        <taxon>Carnivora</taxon>
        <taxon>Caniformia</taxon>
        <taxon>Ursidae</taxon>
        <taxon>Ursus</taxon>
    </lineage>
</organism>
<sequence>SAHFSTSICRPACHGGHLILRLAPSGCAIWPFTTSWPLTTGVPGTAVSWSSWIPMIHCATVMVALNLDRIRLWVGSGAHLCEQVEKLLGLSVFFPLHPMMITNAERP</sequence>
<dbReference type="Ensembl" id="ENSUAMT00000037229.1">
    <property type="protein sequence ID" value="ENSUAMP00000033419.1"/>
    <property type="gene ID" value="ENSUAMG00000025464.1"/>
</dbReference>
<dbReference type="AlphaFoldDB" id="A0A452SLH2"/>
<protein>
    <submittedName>
        <fullName evidence="1">Uncharacterized protein</fullName>
    </submittedName>
</protein>
<dbReference type="Gene3D" id="3.30.1320.10">
    <property type="match status" value="1"/>
</dbReference>
<reference evidence="1" key="3">
    <citation type="submission" date="2025-09" db="UniProtKB">
        <authorList>
            <consortium name="Ensembl"/>
        </authorList>
    </citation>
    <scope>IDENTIFICATION</scope>
</reference>
<evidence type="ECO:0000313" key="1">
    <source>
        <dbReference type="Ensembl" id="ENSUAMP00000033419.1"/>
    </source>
</evidence>
<reference evidence="2" key="1">
    <citation type="submission" date="2016-06" db="EMBL/GenBank/DDBJ databases">
        <title>De novo assembly and RNA-Seq shows season-dependent expression and editing in black bear kidneys.</title>
        <authorList>
            <person name="Korstanje R."/>
            <person name="Srivastava A."/>
            <person name="Sarsani V.K."/>
            <person name="Sheehan S.M."/>
            <person name="Seger R.L."/>
            <person name="Barter M.E."/>
            <person name="Lindqvist C."/>
            <person name="Brody L.C."/>
            <person name="Mullikin J.C."/>
        </authorList>
    </citation>
    <scope>NUCLEOTIDE SEQUENCE [LARGE SCALE GENOMIC DNA]</scope>
</reference>
<dbReference type="InterPro" id="IPR023803">
    <property type="entry name" value="Ribosomal_bS16_dom_sf"/>
</dbReference>